<sequence length="43" mass="5057">MAKQRPLNFKNLMLVLIPSCLVIFIICYLLGNSYGFLHQLFHF</sequence>
<dbReference type="Proteomes" id="UP000005950">
    <property type="component" value="Unassembled WGS sequence"/>
</dbReference>
<comment type="caution">
    <text evidence="2">The sequence shown here is derived from an EMBL/GenBank/DDBJ whole genome shotgun (WGS) entry which is preliminary data.</text>
</comment>
<dbReference type="AlphaFoldDB" id="B9Y7L2"/>
<name>B9Y7L2_9FIRM</name>
<gene>
    <name evidence="2" type="ORF">HOLDEFILI_01807</name>
</gene>
<reference evidence="2 3" key="2">
    <citation type="submission" date="2009-02" db="EMBL/GenBank/DDBJ databases">
        <title>Draft genome sequence of Holdemania filiformis DSM 12042.</title>
        <authorList>
            <person name="Sudarsanam P."/>
            <person name="Ley R."/>
            <person name="Guruge J."/>
            <person name="Turnbaugh P.J."/>
            <person name="Mahowald M."/>
            <person name="Liep D."/>
            <person name="Gordon J."/>
        </authorList>
    </citation>
    <scope>NUCLEOTIDE SEQUENCE [LARGE SCALE GENOMIC DNA]</scope>
    <source>
        <strain evidence="2 3">DSM 12042</strain>
    </source>
</reference>
<feature type="transmembrane region" description="Helical" evidence="1">
    <location>
        <begin position="12"/>
        <end position="31"/>
    </location>
</feature>
<dbReference type="EMBL" id="ACCF01000100">
    <property type="protein sequence ID" value="EEF68040.1"/>
    <property type="molecule type" value="Genomic_DNA"/>
</dbReference>
<dbReference type="GeneID" id="83017276"/>
<keyword evidence="1" id="KW-0812">Transmembrane</keyword>
<dbReference type="RefSeq" id="WP_006058997.1">
    <property type="nucleotide sequence ID" value="NZ_GG657556.1"/>
</dbReference>
<keyword evidence="1" id="KW-0472">Membrane</keyword>
<keyword evidence="1" id="KW-1133">Transmembrane helix</keyword>
<evidence type="ECO:0000313" key="3">
    <source>
        <dbReference type="Proteomes" id="UP000005950"/>
    </source>
</evidence>
<proteinExistence type="predicted"/>
<protein>
    <submittedName>
        <fullName evidence="2">Uncharacterized protein</fullName>
    </submittedName>
</protein>
<dbReference type="HOGENOM" id="CLU_3234591_0_0_9"/>
<evidence type="ECO:0000256" key="1">
    <source>
        <dbReference type="SAM" id="Phobius"/>
    </source>
</evidence>
<organism evidence="2 3">
    <name type="scientific">Holdemania filiformis DSM 12042</name>
    <dbReference type="NCBI Taxonomy" id="545696"/>
    <lineage>
        <taxon>Bacteria</taxon>
        <taxon>Bacillati</taxon>
        <taxon>Bacillota</taxon>
        <taxon>Erysipelotrichia</taxon>
        <taxon>Erysipelotrichales</taxon>
        <taxon>Erysipelotrichaceae</taxon>
        <taxon>Holdemania</taxon>
    </lineage>
</organism>
<accession>B9Y7L2</accession>
<reference evidence="2 3" key="1">
    <citation type="submission" date="2008-12" db="EMBL/GenBank/DDBJ databases">
        <authorList>
            <person name="Fulton L."/>
            <person name="Clifton S."/>
            <person name="Fulton B."/>
            <person name="Xu J."/>
            <person name="Minx P."/>
            <person name="Pepin K.H."/>
            <person name="Johnson M."/>
            <person name="Bhonagiri V."/>
            <person name="Nash W.E."/>
            <person name="Mardis E.R."/>
            <person name="Wilson R.K."/>
        </authorList>
    </citation>
    <scope>NUCLEOTIDE SEQUENCE [LARGE SCALE GENOMIC DNA]</scope>
    <source>
        <strain evidence="2 3">DSM 12042</strain>
    </source>
</reference>
<evidence type="ECO:0000313" key="2">
    <source>
        <dbReference type="EMBL" id="EEF68040.1"/>
    </source>
</evidence>